<dbReference type="Proteomes" id="UP000822369">
    <property type="component" value="Chromosome 15"/>
</dbReference>
<evidence type="ECO:0000256" key="1">
    <source>
        <dbReference type="ARBA" id="ARBA00022448"/>
    </source>
</evidence>
<evidence type="ECO:0000256" key="4">
    <source>
        <dbReference type="ARBA" id="ARBA00022729"/>
    </source>
</evidence>
<dbReference type="InterPro" id="IPR036719">
    <property type="entry name" value="Neuro-gated_channel_TM_sf"/>
</dbReference>
<evidence type="ECO:0000313" key="20">
    <source>
        <dbReference type="EMBL" id="SBP40679.1"/>
    </source>
</evidence>
<evidence type="ECO:0000313" key="21">
    <source>
        <dbReference type="Ensembl" id="ENSNFUP00015011493.1"/>
    </source>
</evidence>
<evidence type="ECO:0000256" key="5">
    <source>
        <dbReference type="ARBA" id="ARBA00022989"/>
    </source>
</evidence>
<dbReference type="GeneTree" id="ENSGT00940000167172"/>
<dbReference type="SUPFAM" id="SSF63712">
    <property type="entry name" value="Nicotinic receptor ligand binding domain-like"/>
    <property type="match status" value="1"/>
</dbReference>
<dbReference type="PANTHER" id="PTHR18945">
    <property type="entry name" value="NEUROTRANSMITTER GATED ION CHANNEL"/>
    <property type="match status" value="1"/>
</dbReference>
<keyword evidence="8 15" id="KW-0472">Membrane</keyword>
<keyword evidence="1 15" id="KW-0813">Transport</keyword>
<dbReference type="PRINTS" id="PR00252">
    <property type="entry name" value="NRIONCHANNEL"/>
</dbReference>
<dbReference type="InterPro" id="IPR002394">
    <property type="entry name" value="Nicotinic_acetylcholine_rcpt"/>
</dbReference>
<evidence type="ECO:0000256" key="13">
    <source>
        <dbReference type="ARBA" id="ARBA00023303"/>
    </source>
</evidence>
<keyword evidence="5 15" id="KW-1133">Transmembrane helix</keyword>
<dbReference type="CDD" id="cd19051">
    <property type="entry name" value="LGIC_TM_cation"/>
    <property type="match status" value="1"/>
</dbReference>
<feature type="transmembrane region" description="Helical" evidence="15">
    <location>
        <begin position="287"/>
        <end position="305"/>
    </location>
</feature>
<feature type="transmembrane region" description="Helical" evidence="15">
    <location>
        <begin position="317"/>
        <end position="338"/>
    </location>
</feature>
<dbReference type="NCBIfam" id="TIGR00860">
    <property type="entry name" value="LIC"/>
    <property type="match status" value="1"/>
</dbReference>
<reference evidence="21" key="5">
    <citation type="submission" date="2025-05" db="UniProtKB">
        <authorList>
            <consortium name="Ensembl"/>
        </authorList>
    </citation>
    <scope>IDENTIFICATION</scope>
</reference>
<dbReference type="EMBL" id="HADY01002194">
    <property type="protein sequence ID" value="SBP40679.1"/>
    <property type="molecule type" value="Transcribed_RNA"/>
</dbReference>
<feature type="transmembrane region" description="Helical" evidence="15">
    <location>
        <begin position="257"/>
        <end position="281"/>
    </location>
</feature>
<evidence type="ECO:0000256" key="16">
    <source>
        <dbReference type="SAM" id="MobiDB-lite"/>
    </source>
</evidence>
<evidence type="ECO:0000256" key="2">
    <source>
        <dbReference type="ARBA" id="ARBA00022475"/>
    </source>
</evidence>
<evidence type="ECO:0000256" key="8">
    <source>
        <dbReference type="ARBA" id="ARBA00023136"/>
    </source>
</evidence>
<evidence type="ECO:0000256" key="12">
    <source>
        <dbReference type="ARBA" id="ARBA00023286"/>
    </source>
</evidence>
<evidence type="ECO:0000256" key="6">
    <source>
        <dbReference type="ARBA" id="ARBA00023018"/>
    </source>
</evidence>
<proteinExistence type="inferred from homology"/>
<reference evidence="19" key="4">
    <citation type="submission" date="2020-03" db="EMBL/GenBank/DDBJ databases">
        <title>Intra-Species Differences in Population Size shape Life History and Genome Evolution.</title>
        <authorList>
            <person name="Willemsen D."/>
            <person name="Cui R."/>
            <person name="Valenzano D.R."/>
        </authorList>
    </citation>
    <scope>NUCLEOTIDE SEQUENCE</scope>
    <source>
        <strain evidence="19">GRZ</strain>
        <tissue evidence="19">Whole</tissue>
    </source>
</reference>
<keyword evidence="4" id="KW-0732">Signal</keyword>
<sequence length="544" mass="60865">MILTLSLLRPRHTAAGASLSASVGSNRMKIVTLFLLFIPVCSSAHGRVAQKLLTDLFSSYTNALRPVEDTNHIINVTLQITLSQIIDMDERNQILTTYLWIRQVWMDAYLTWKKEDYDGLDTIRIPSSYVWRPDIVLYNSADDQFSSSMETNVVLRSDGQVTWDQPAITKSSCSVDVAFFPFDVQQCHLTFGSWTHNGNQMDLINSLDSADLADFVPNVEWEVLGMPSKRNVILYGCCSEPYPDITFTLHLKRRASFYIFNLLLPCMMISFLAPLGFYLPADSGEKVSLGVTVLLALTVFQLLVAESMPPSESVPLIGKYYIATMTMVTTSTALTIFIMNIHHCGPEAHPVPRWAHRLVLNFLARMCFLGDVGEGFLKGAAPKKQPLSLEESGGPPSWDRRGQMGWGKVAEDGVGDSARVEKDLKEDLVTINHSEEKEAAGERGEVEMSNVGSSGGEHVEHKKGVGGGDMESSKEVLVRSQCVCQHQQLQKNIQLISSSYQDQRAAQVQIGEWRKMAKVMDRFFMWLFFIMFFFMSILILGKAA</sequence>
<comment type="similarity">
    <text evidence="15">Belongs to the ligand-gated ion channel (TC 1.A.9) family.</text>
</comment>
<feature type="region of interest" description="Disordered" evidence="16">
    <location>
        <begin position="434"/>
        <end position="470"/>
    </location>
</feature>
<dbReference type="GO" id="GO:0045211">
    <property type="term" value="C:postsynaptic membrane"/>
    <property type="evidence" value="ECO:0007669"/>
    <property type="project" value="InterPro"/>
</dbReference>
<evidence type="ECO:0000256" key="11">
    <source>
        <dbReference type="ARBA" id="ARBA00023180"/>
    </source>
</evidence>
<feature type="compositionally biased region" description="Basic and acidic residues" evidence="16">
    <location>
        <begin position="434"/>
        <end position="446"/>
    </location>
</feature>
<dbReference type="EMBL" id="JAAVVJ010000015">
    <property type="protein sequence ID" value="KAF7206762.1"/>
    <property type="molecule type" value="Genomic_DNA"/>
</dbReference>
<keyword evidence="6" id="KW-0770">Synapse</keyword>
<keyword evidence="22" id="KW-1185">Reference proteome</keyword>
<keyword evidence="9" id="KW-1015">Disulfide bond</keyword>
<dbReference type="Gene3D" id="1.20.58.390">
    <property type="entry name" value="Neurotransmitter-gated ion-channel transmembrane domain"/>
    <property type="match status" value="2"/>
</dbReference>
<evidence type="ECO:0000256" key="14">
    <source>
        <dbReference type="ARBA" id="ARBA00034099"/>
    </source>
</evidence>
<keyword evidence="11" id="KW-0325">Glycoprotein</keyword>
<dbReference type="SUPFAM" id="SSF90112">
    <property type="entry name" value="Neurotransmitter-gated ion-channel transmembrane pore"/>
    <property type="match status" value="1"/>
</dbReference>
<feature type="domain" description="Neurotransmitter-gated ion-channel transmembrane" evidence="18">
    <location>
        <begin position="262"/>
        <end position="539"/>
    </location>
</feature>
<evidence type="ECO:0000256" key="7">
    <source>
        <dbReference type="ARBA" id="ARBA00023065"/>
    </source>
</evidence>
<dbReference type="Proteomes" id="UP000694548">
    <property type="component" value="Chromosome sgr11"/>
</dbReference>
<evidence type="ECO:0000256" key="9">
    <source>
        <dbReference type="ARBA" id="ARBA00023157"/>
    </source>
</evidence>
<dbReference type="AlphaFoldDB" id="A0A1A7ZDH3"/>
<keyword evidence="3 15" id="KW-0812">Transmembrane</keyword>
<keyword evidence="10 19" id="KW-0675">Receptor</keyword>
<keyword evidence="2" id="KW-1003">Cell membrane</keyword>
<dbReference type="InterPro" id="IPR006201">
    <property type="entry name" value="Neur_channel"/>
</dbReference>
<dbReference type="PRINTS" id="PR00254">
    <property type="entry name" value="NICOTINICR"/>
</dbReference>
<dbReference type="InterPro" id="IPR038050">
    <property type="entry name" value="Neuro_actylchol_rec"/>
</dbReference>
<dbReference type="Ensembl" id="ENSNFUT00015012071.1">
    <property type="protein sequence ID" value="ENSNFUP00015011493.1"/>
    <property type="gene ID" value="ENSNFUG00015005660.1"/>
</dbReference>
<evidence type="ECO:0000313" key="22">
    <source>
        <dbReference type="Proteomes" id="UP000694548"/>
    </source>
</evidence>
<feature type="region of interest" description="Disordered" evidence="16">
    <location>
        <begin position="383"/>
        <end position="417"/>
    </location>
</feature>
<evidence type="ECO:0000256" key="15">
    <source>
        <dbReference type="RuleBase" id="RU000687"/>
    </source>
</evidence>
<evidence type="ECO:0000256" key="3">
    <source>
        <dbReference type="ARBA" id="ARBA00022692"/>
    </source>
</evidence>
<keyword evidence="7 15" id="KW-0406">Ion transport</keyword>
<dbReference type="FunFam" id="2.70.170.10:FF:000010">
    <property type="entry name" value="neuronal acetylcholine receptor subunit alpha-9"/>
    <property type="match status" value="1"/>
</dbReference>
<keyword evidence="12" id="KW-1071">Ligand-gated ion channel</keyword>
<dbReference type="Pfam" id="PF02932">
    <property type="entry name" value="Neur_chan_memb"/>
    <property type="match status" value="1"/>
</dbReference>
<name>A0A1A7ZDH3_NOTFU</name>
<organism evidence="20">
    <name type="scientific">Nothobranchius furzeri</name>
    <name type="common">Turquoise killifish</name>
    <dbReference type="NCBI Taxonomy" id="105023"/>
    <lineage>
        <taxon>Eukaryota</taxon>
        <taxon>Metazoa</taxon>
        <taxon>Chordata</taxon>
        <taxon>Craniata</taxon>
        <taxon>Vertebrata</taxon>
        <taxon>Euteleostomi</taxon>
        <taxon>Actinopterygii</taxon>
        <taxon>Neopterygii</taxon>
        <taxon>Teleostei</taxon>
        <taxon>Neoteleostei</taxon>
        <taxon>Acanthomorphata</taxon>
        <taxon>Ovalentaria</taxon>
        <taxon>Atherinomorphae</taxon>
        <taxon>Cyprinodontiformes</taxon>
        <taxon>Nothobranchiidae</taxon>
        <taxon>Nothobranchius</taxon>
    </lineage>
</organism>
<dbReference type="InterPro" id="IPR006202">
    <property type="entry name" value="Neur_chan_lig-bd"/>
</dbReference>
<reference evidence="20" key="2">
    <citation type="submission" date="2016-05" db="EMBL/GenBank/DDBJ databases">
        <authorList>
            <person name="Lavstsen T."/>
            <person name="Jespersen J.S."/>
        </authorList>
    </citation>
    <scope>NUCLEOTIDE SEQUENCE</scope>
    <source>
        <tissue evidence="20">Brain</tissue>
    </source>
</reference>
<dbReference type="InterPro" id="IPR018000">
    <property type="entry name" value="Neurotransmitter_ion_chnl_CS"/>
</dbReference>
<comment type="subcellular location">
    <subcellularLocation>
        <location evidence="14">Synaptic cell membrane</location>
        <topology evidence="14">Multi-pass membrane protein</topology>
    </subcellularLocation>
</comment>
<dbReference type="GO" id="GO:0004888">
    <property type="term" value="F:transmembrane signaling receptor activity"/>
    <property type="evidence" value="ECO:0007669"/>
    <property type="project" value="InterPro"/>
</dbReference>
<evidence type="ECO:0000259" key="18">
    <source>
        <dbReference type="Pfam" id="PF02932"/>
    </source>
</evidence>
<dbReference type="EMBL" id="HAEJ01012590">
    <property type="protein sequence ID" value="SBS53047.1"/>
    <property type="molecule type" value="Transcribed_RNA"/>
</dbReference>
<protein>
    <submittedName>
        <fullName evidence="19">Neuronal acetylcholine receptor subunit alpha-9-like</fullName>
    </submittedName>
</protein>
<dbReference type="PROSITE" id="PS00236">
    <property type="entry name" value="NEUROTR_ION_CHANNEL"/>
    <property type="match status" value="1"/>
</dbReference>
<feature type="domain" description="Neurotransmitter-gated ion-channel ligand-binding" evidence="17">
    <location>
        <begin position="50"/>
        <end position="254"/>
    </location>
</feature>
<reference evidence="21" key="1">
    <citation type="submission" date="2014-08" db="EMBL/GenBank/DDBJ databases">
        <authorList>
            <person name="Senf B."/>
            <person name="Petzold A."/>
            <person name="Downie B.R."/>
            <person name="Koch P."/>
            <person name="Platzer M."/>
        </authorList>
    </citation>
    <scope>NUCLEOTIDE SEQUENCE [LARGE SCALE GENOMIC DNA]</scope>
    <source>
        <strain evidence="21">GRZ</strain>
    </source>
</reference>
<evidence type="ECO:0000256" key="10">
    <source>
        <dbReference type="ARBA" id="ARBA00023170"/>
    </source>
</evidence>
<evidence type="ECO:0000313" key="19">
    <source>
        <dbReference type="EMBL" id="KAF7206762.1"/>
    </source>
</evidence>
<keyword evidence="13 15" id="KW-0407">Ion channel</keyword>
<accession>A0A1A7ZDH3</accession>
<dbReference type="InterPro" id="IPR036734">
    <property type="entry name" value="Neur_chan_lig-bd_sf"/>
</dbReference>
<evidence type="ECO:0000259" key="17">
    <source>
        <dbReference type="Pfam" id="PF02931"/>
    </source>
</evidence>
<dbReference type="GO" id="GO:0022848">
    <property type="term" value="F:acetylcholine-gated monoatomic cation-selective channel activity"/>
    <property type="evidence" value="ECO:0007669"/>
    <property type="project" value="InterPro"/>
</dbReference>
<dbReference type="InterPro" id="IPR006029">
    <property type="entry name" value="Neurotrans-gated_channel_TM"/>
</dbReference>
<dbReference type="FunFam" id="1.20.58.390:FF:000009">
    <property type="entry name" value="Cholinergic receptor nicotinic alpha 9 subunit"/>
    <property type="match status" value="1"/>
</dbReference>
<gene>
    <name evidence="20" type="primary">CR847523.1</name>
    <name evidence="21" type="synonym">LOC107387169</name>
    <name evidence="19" type="ORF">G4P62_011548</name>
</gene>
<feature type="transmembrane region" description="Helical" evidence="15">
    <location>
        <begin position="523"/>
        <end position="541"/>
    </location>
</feature>
<dbReference type="Pfam" id="PF02931">
    <property type="entry name" value="Neur_chan_LBD"/>
    <property type="match status" value="1"/>
</dbReference>
<dbReference type="Gene3D" id="2.70.170.10">
    <property type="entry name" value="Neurotransmitter-gated ion-channel ligand-binding domain"/>
    <property type="match status" value="1"/>
</dbReference>
<reference evidence="20" key="3">
    <citation type="submission" date="2016-06" db="EMBL/GenBank/DDBJ databases">
        <title>The genome of a short-lived fish provides insights into sex chromosome evolution and the genetic control of aging.</title>
        <authorList>
            <person name="Reichwald K."/>
            <person name="Felder M."/>
            <person name="Petzold A."/>
            <person name="Koch P."/>
            <person name="Groth M."/>
            <person name="Platzer M."/>
        </authorList>
    </citation>
    <scope>NUCLEOTIDE SEQUENCE</scope>
    <source>
        <tissue evidence="20">Brain</tissue>
    </source>
</reference>